<dbReference type="Proteomes" id="UP000030764">
    <property type="component" value="Unassembled WGS sequence"/>
</dbReference>
<keyword evidence="2" id="KW-1185">Reference proteome</keyword>
<accession>A0A085MGH5</accession>
<organism evidence="1 2">
    <name type="scientific">Trichuris suis</name>
    <name type="common">pig whipworm</name>
    <dbReference type="NCBI Taxonomy" id="68888"/>
    <lineage>
        <taxon>Eukaryota</taxon>
        <taxon>Metazoa</taxon>
        <taxon>Ecdysozoa</taxon>
        <taxon>Nematoda</taxon>
        <taxon>Enoplea</taxon>
        <taxon>Dorylaimia</taxon>
        <taxon>Trichinellida</taxon>
        <taxon>Trichuridae</taxon>
        <taxon>Trichuris</taxon>
    </lineage>
</organism>
<feature type="non-terminal residue" evidence="1">
    <location>
        <position position="138"/>
    </location>
</feature>
<sequence>MAKLLQGTGPMVLFLCHCGEWRIGGQNQRESACHGTADHHLVLRRPWKKIQRLGNRRSNVRNYVTHLHAPVRKSCIFNSRREDNTMTRTNVDSHRIDARQNTDTLVNRLGVLLSNLSQCLFTRLIFIVKSEELGYSFI</sequence>
<gene>
    <name evidence="1" type="ORF">M513_02776</name>
</gene>
<dbReference type="EMBL" id="KL363194">
    <property type="protein sequence ID" value="KFD56321.1"/>
    <property type="molecule type" value="Genomic_DNA"/>
</dbReference>
<dbReference type="AlphaFoldDB" id="A0A085MGH5"/>
<reference evidence="1 2" key="1">
    <citation type="journal article" date="2014" name="Nat. Genet.">
        <title>Genome and transcriptome of the porcine whipworm Trichuris suis.</title>
        <authorList>
            <person name="Jex A.R."/>
            <person name="Nejsum P."/>
            <person name="Schwarz E.M."/>
            <person name="Hu L."/>
            <person name="Young N.D."/>
            <person name="Hall R.S."/>
            <person name="Korhonen P.K."/>
            <person name="Liao S."/>
            <person name="Thamsborg S."/>
            <person name="Xia J."/>
            <person name="Xu P."/>
            <person name="Wang S."/>
            <person name="Scheerlinck J.P."/>
            <person name="Hofmann A."/>
            <person name="Sternberg P.W."/>
            <person name="Wang J."/>
            <person name="Gasser R.B."/>
        </authorList>
    </citation>
    <scope>NUCLEOTIDE SEQUENCE [LARGE SCALE GENOMIC DNA]</scope>
    <source>
        <strain evidence="1">DCEP-RM93M</strain>
    </source>
</reference>
<evidence type="ECO:0000313" key="2">
    <source>
        <dbReference type="Proteomes" id="UP000030764"/>
    </source>
</evidence>
<name>A0A085MGH5_9BILA</name>
<evidence type="ECO:0000313" key="1">
    <source>
        <dbReference type="EMBL" id="KFD56321.1"/>
    </source>
</evidence>
<proteinExistence type="predicted"/>
<protein>
    <submittedName>
        <fullName evidence="1">Uncharacterized protein</fullName>
    </submittedName>
</protein>